<keyword evidence="2 7" id="KW-0699">rRNA-binding</keyword>
<dbReference type="AlphaFoldDB" id="A0A1Y4DBV8"/>
<evidence type="ECO:0000256" key="6">
    <source>
        <dbReference type="ARBA" id="ARBA00035197"/>
    </source>
</evidence>
<dbReference type="PANTHER" id="PTHR12899">
    <property type="entry name" value="39S RIBOSOMAL PROTEIN L18, MITOCHONDRIAL"/>
    <property type="match status" value="1"/>
</dbReference>
<dbReference type="OrthoDB" id="9810939at2"/>
<dbReference type="CDD" id="cd00432">
    <property type="entry name" value="Ribosomal_L18_L5e"/>
    <property type="match status" value="1"/>
</dbReference>
<evidence type="ECO:0000256" key="2">
    <source>
        <dbReference type="ARBA" id="ARBA00022730"/>
    </source>
</evidence>
<dbReference type="Gene3D" id="3.30.420.100">
    <property type="match status" value="1"/>
</dbReference>
<evidence type="ECO:0000256" key="1">
    <source>
        <dbReference type="ARBA" id="ARBA00007116"/>
    </source>
</evidence>
<dbReference type="GO" id="GO:0005737">
    <property type="term" value="C:cytoplasm"/>
    <property type="evidence" value="ECO:0007669"/>
    <property type="project" value="UniProtKB-ARBA"/>
</dbReference>
<dbReference type="PANTHER" id="PTHR12899:SF3">
    <property type="entry name" value="LARGE RIBOSOMAL SUBUNIT PROTEIN UL18M"/>
    <property type="match status" value="1"/>
</dbReference>
<sequence>MATKQERYQYRKDRSRGHLLKNGAHRPRLSVYRSLKYIYAQIIDDNTHSTLVSATTLSKEFEGKFDTSAKSIEAAKALGAAIAKKALEKGISEVMFDRGGRVYHGRIKALADSAREAGLKF</sequence>
<keyword evidence="5 7" id="KW-0687">Ribonucleoprotein</keyword>
<dbReference type="RefSeq" id="WP_087289310.1">
    <property type="nucleotide sequence ID" value="NZ_NFJD01000004.1"/>
</dbReference>
<comment type="similarity">
    <text evidence="1 7">Belongs to the universal ribosomal protein uL18 family.</text>
</comment>
<dbReference type="SUPFAM" id="SSF53137">
    <property type="entry name" value="Translational machinery components"/>
    <property type="match status" value="1"/>
</dbReference>
<keyword evidence="9" id="KW-1185">Reference proteome</keyword>
<evidence type="ECO:0000256" key="4">
    <source>
        <dbReference type="ARBA" id="ARBA00022980"/>
    </source>
</evidence>
<organism evidence="8 9">
    <name type="scientific">Candidatus Avelusimicrobium gallicola</name>
    <dbReference type="NCBI Taxonomy" id="2562704"/>
    <lineage>
        <taxon>Bacteria</taxon>
        <taxon>Pseudomonadati</taxon>
        <taxon>Elusimicrobiota</taxon>
        <taxon>Elusimicrobia</taxon>
        <taxon>Elusimicrobiales</taxon>
        <taxon>Elusimicrobiaceae</taxon>
        <taxon>Candidatus Avelusimicrobium</taxon>
    </lineage>
</organism>
<dbReference type="GO" id="GO:1990904">
    <property type="term" value="C:ribonucleoprotein complex"/>
    <property type="evidence" value="ECO:0007669"/>
    <property type="project" value="UniProtKB-KW"/>
</dbReference>
<gene>
    <name evidence="7" type="primary">rplR</name>
    <name evidence="8" type="ORF">B5F75_06895</name>
</gene>
<dbReference type="HAMAP" id="MF_01337_B">
    <property type="entry name" value="Ribosomal_uL18_B"/>
    <property type="match status" value="1"/>
</dbReference>
<dbReference type="GO" id="GO:0006412">
    <property type="term" value="P:translation"/>
    <property type="evidence" value="ECO:0007669"/>
    <property type="project" value="UniProtKB-UniRule"/>
</dbReference>
<proteinExistence type="inferred from homology"/>
<dbReference type="InterPro" id="IPR057268">
    <property type="entry name" value="Ribosomal_L18"/>
</dbReference>
<evidence type="ECO:0000256" key="7">
    <source>
        <dbReference type="HAMAP-Rule" id="MF_01337"/>
    </source>
</evidence>
<protein>
    <recommendedName>
        <fullName evidence="6 7">Large ribosomal subunit protein uL18</fullName>
    </recommendedName>
</protein>
<dbReference type="FunFam" id="3.30.420.100:FF:000001">
    <property type="entry name" value="50S ribosomal protein L18"/>
    <property type="match status" value="1"/>
</dbReference>
<dbReference type="InterPro" id="IPR004389">
    <property type="entry name" value="Ribosomal_uL18_bac-type"/>
</dbReference>
<dbReference type="EMBL" id="NFJD01000004">
    <property type="protein sequence ID" value="OUO56335.1"/>
    <property type="molecule type" value="Genomic_DNA"/>
</dbReference>
<comment type="function">
    <text evidence="7">This is one of the proteins that bind and probably mediate the attachment of the 5S RNA into the large ribosomal subunit, where it forms part of the central protuberance.</text>
</comment>
<name>A0A1Y4DBV8_9BACT</name>
<comment type="subunit">
    <text evidence="7">Part of the 50S ribosomal subunit; part of the 5S rRNA/L5/L18/L25 subcomplex. Contacts the 5S and 23S rRNAs.</text>
</comment>
<comment type="caution">
    <text evidence="8">The sequence shown here is derived from an EMBL/GenBank/DDBJ whole genome shotgun (WGS) entry which is preliminary data.</text>
</comment>
<dbReference type="Pfam" id="PF00861">
    <property type="entry name" value="Ribosomal_L18p"/>
    <property type="match status" value="1"/>
</dbReference>
<keyword evidence="4 7" id="KW-0689">Ribosomal protein</keyword>
<accession>A0A1Y4DBV8</accession>
<dbReference type="Proteomes" id="UP000196368">
    <property type="component" value="Unassembled WGS sequence"/>
</dbReference>
<dbReference type="GO" id="GO:0008097">
    <property type="term" value="F:5S rRNA binding"/>
    <property type="evidence" value="ECO:0007669"/>
    <property type="project" value="TreeGrafter"/>
</dbReference>
<dbReference type="NCBIfam" id="TIGR00060">
    <property type="entry name" value="L18_bact"/>
    <property type="match status" value="1"/>
</dbReference>
<dbReference type="GO" id="GO:0005840">
    <property type="term" value="C:ribosome"/>
    <property type="evidence" value="ECO:0007669"/>
    <property type="project" value="UniProtKB-KW"/>
</dbReference>
<reference evidence="9" key="1">
    <citation type="submission" date="2017-04" db="EMBL/GenBank/DDBJ databases">
        <title>Function of individual gut microbiota members based on whole genome sequencing of pure cultures obtained from chicken caecum.</title>
        <authorList>
            <person name="Medvecky M."/>
            <person name="Cejkova D."/>
            <person name="Polansky O."/>
            <person name="Karasova D."/>
            <person name="Kubasova T."/>
            <person name="Cizek A."/>
            <person name="Rychlik I."/>
        </authorList>
    </citation>
    <scope>NUCLEOTIDE SEQUENCE [LARGE SCALE GENOMIC DNA]</scope>
    <source>
        <strain evidence="9">An273</strain>
    </source>
</reference>
<dbReference type="GO" id="GO:0003735">
    <property type="term" value="F:structural constituent of ribosome"/>
    <property type="evidence" value="ECO:0007669"/>
    <property type="project" value="InterPro"/>
</dbReference>
<evidence type="ECO:0000256" key="3">
    <source>
        <dbReference type="ARBA" id="ARBA00022884"/>
    </source>
</evidence>
<evidence type="ECO:0000313" key="9">
    <source>
        <dbReference type="Proteomes" id="UP000196368"/>
    </source>
</evidence>
<evidence type="ECO:0000313" key="8">
    <source>
        <dbReference type="EMBL" id="OUO56335.1"/>
    </source>
</evidence>
<keyword evidence="3 7" id="KW-0694">RNA-binding</keyword>
<evidence type="ECO:0000256" key="5">
    <source>
        <dbReference type="ARBA" id="ARBA00023274"/>
    </source>
</evidence>
<dbReference type="InterPro" id="IPR005484">
    <property type="entry name" value="Ribosomal_uL18_bac/plant/anim"/>
</dbReference>